<dbReference type="Pfam" id="PF14821">
    <property type="entry name" value="Thr_synth_N"/>
    <property type="match status" value="1"/>
</dbReference>
<name>A0A099NUE8_PICKU</name>
<evidence type="ECO:0000313" key="2">
    <source>
        <dbReference type="EMBL" id="KGK35532.1"/>
    </source>
</evidence>
<dbReference type="Proteomes" id="UP000029867">
    <property type="component" value="Unassembled WGS sequence"/>
</dbReference>
<dbReference type="HOGENOM" id="CLU_3412113_0_0_1"/>
<feature type="domain" description="Threonine synthase N-terminal" evidence="1">
    <location>
        <begin position="5"/>
        <end position="29"/>
    </location>
</feature>
<dbReference type="Gene3D" id="3.90.1380.10">
    <property type="entry name" value="Threonine synthase, N-terminal domain"/>
    <property type="match status" value="1"/>
</dbReference>
<accession>A0A099NUE8</accession>
<sequence length="29" mass="3262">MSQVYRSTRSATEQEISFEEAIITGLAKD</sequence>
<evidence type="ECO:0000313" key="3">
    <source>
        <dbReference type="Proteomes" id="UP000029867"/>
    </source>
</evidence>
<protein>
    <recommendedName>
        <fullName evidence="1">Threonine synthase N-terminal domain-containing protein</fullName>
    </recommendedName>
</protein>
<evidence type="ECO:0000259" key="1">
    <source>
        <dbReference type="Pfam" id="PF14821"/>
    </source>
</evidence>
<organism evidence="2 3">
    <name type="scientific">Pichia kudriavzevii</name>
    <name type="common">Yeast</name>
    <name type="synonym">Issatchenkia orientalis</name>
    <dbReference type="NCBI Taxonomy" id="4909"/>
    <lineage>
        <taxon>Eukaryota</taxon>
        <taxon>Fungi</taxon>
        <taxon>Dikarya</taxon>
        <taxon>Ascomycota</taxon>
        <taxon>Saccharomycotina</taxon>
        <taxon>Pichiomycetes</taxon>
        <taxon>Pichiales</taxon>
        <taxon>Pichiaceae</taxon>
        <taxon>Pichia</taxon>
    </lineage>
</organism>
<dbReference type="AlphaFoldDB" id="A0A099NUE8"/>
<feature type="non-terminal residue" evidence="2">
    <location>
        <position position="29"/>
    </location>
</feature>
<gene>
    <name evidence="2" type="ORF">JL09_g5318</name>
</gene>
<dbReference type="InterPro" id="IPR037158">
    <property type="entry name" value="Thr_synth_N_sf"/>
</dbReference>
<dbReference type="EMBL" id="JQFK01000555">
    <property type="protein sequence ID" value="KGK35532.1"/>
    <property type="molecule type" value="Genomic_DNA"/>
</dbReference>
<comment type="caution">
    <text evidence="2">The sequence shown here is derived from an EMBL/GenBank/DDBJ whole genome shotgun (WGS) entry which is preliminary data.</text>
</comment>
<dbReference type="InterPro" id="IPR029144">
    <property type="entry name" value="Thr_synth_N"/>
</dbReference>
<reference evidence="3" key="1">
    <citation type="journal article" date="2014" name="Microb. Cell Fact.">
        <title>Exploiting Issatchenkia orientalis SD108 for succinic acid production.</title>
        <authorList>
            <person name="Xiao H."/>
            <person name="Shao Z."/>
            <person name="Jiang Y."/>
            <person name="Dole S."/>
            <person name="Zhao H."/>
        </authorList>
    </citation>
    <scope>NUCLEOTIDE SEQUENCE [LARGE SCALE GENOMIC DNA]</scope>
    <source>
        <strain evidence="3">SD108</strain>
    </source>
</reference>
<proteinExistence type="predicted"/>